<proteinExistence type="predicted"/>
<name>D1AIG4_SEBTE</name>
<dbReference type="EMBL" id="CP001739">
    <property type="protein sequence ID" value="ACZ08548.1"/>
    <property type="molecule type" value="Genomic_DNA"/>
</dbReference>
<feature type="domain" description="MOSC" evidence="1">
    <location>
        <begin position="18"/>
        <end position="142"/>
    </location>
</feature>
<dbReference type="RefSeq" id="WP_012861144.1">
    <property type="nucleotide sequence ID" value="NC_013517.1"/>
</dbReference>
<reference evidence="3" key="1">
    <citation type="submission" date="2009-09" db="EMBL/GenBank/DDBJ databases">
        <title>The complete chromosome of Sebaldella termitidis ATCC 33386.</title>
        <authorList>
            <consortium name="US DOE Joint Genome Institute (JGI-PGF)"/>
            <person name="Lucas S."/>
            <person name="Copeland A."/>
            <person name="Lapidus A."/>
            <person name="Glavina del Rio T."/>
            <person name="Dalin E."/>
            <person name="Tice H."/>
            <person name="Bruce D."/>
            <person name="Goodwin L."/>
            <person name="Pitluck S."/>
            <person name="Kyrpides N."/>
            <person name="Mavromatis K."/>
            <person name="Ivanova N."/>
            <person name="Mikhailova N."/>
            <person name="Sims D."/>
            <person name="Meincke L."/>
            <person name="Brettin T."/>
            <person name="Detter J.C."/>
            <person name="Han C."/>
            <person name="Larimer F."/>
            <person name="Land M."/>
            <person name="Hauser L."/>
            <person name="Markowitz V."/>
            <person name="Cheng J.F."/>
            <person name="Hugenholtz P."/>
            <person name="Woyke T."/>
            <person name="Wu D."/>
            <person name="Eisen J.A."/>
        </authorList>
    </citation>
    <scope>NUCLEOTIDE SEQUENCE [LARGE SCALE GENOMIC DNA]</scope>
    <source>
        <strain evidence="3">ATCC 33386 / NCTC 11300</strain>
    </source>
</reference>
<accession>D1AIG4</accession>
<dbReference type="Gene3D" id="2.40.33.20">
    <property type="entry name" value="PK beta-barrel domain-like"/>
    <property type="match status" value="1"/>
</dbReference>
<dbReference type="GO" id="GO:0030151">
    <property type="term" value="F:molybdenum ion binding"/>
    <property type="evidence" value="ECO:0007669"/>
    <property type="project" value="InterPro"/>
</dbReference>
<reference evidence="2 3" key="2">
    <citation type="journal article" date="2010" name="Stand. Genomic Sci.">
        <title>Complete genome sequence of Sebaldella termitidis type strain (NCTC 11300).</title>
        <authorList>
            <person name="Harmon-Smith M."/>
            <person name="Celia L."/>
            <person name="Chertkov O."/>
            <person name="Lapidus A."/>
            <person name="Copeland A."/>
            <person name="Glavina Del Rio T."/>
            <person name="Nolan M."/>
            <person name="Lucas S."/>
            <person name="Tice H."/>
            <person name="Cheng J.F."/>
            <person name="Han C."/>
            <person name="Detter J.C."/>
            <person name="Bruce D."/>
            <person name="Goodwin L."/>
            <person name="Pitluck S."/>
            <person name="Pati A."/>
            <person name="Liolios K."/>
            <person name="Ivanova N."/>
            <person name="Mavromatis K."/>
            <person name="Mikhailova N."/>
            <person name="Chen A."/>
            <person name="Palaniappan K."/>
            <person name="Land M."/>
            <person name="Hauser L."/>
            <person name="Chang Y.J."/>
            <person name="Jeffries C.D."/>
            <person name="Brettin T."/>
            <person name="Goker M."/>
            <person name="Beck B."/>
            <person name="Bristow J."/>
            <person name="Eisen J.A."/>
            <person name="Markowitz V."/>
            <person name="Hugenholtz P."/>
            <person name="Kyrpides N.C."/>
            <person name="Klenk H.P."/>
            <person name="Chen F."/>
        </authorList>
    </citation>
    <scope>NUCLEOTIDE SEQUENCE [LARGE SCALE GENOMIC DNA]</scope>
    <source>
        <strain evidence="3">ATCC 33386 / NCTC 11300</strain>
    </source>
</reference>
<gene>
    <name evidence="2" type="ordered locus">Sterm_1690</name>
</gene>
<dbReference type="STRING" id="526218.Sterm_1690"/>
<protein>
    <submittedName>
        <fullName evidence="2">MOSC domain containing protein</fullName>
    </submittedName>
</protein>
<dbReference type="AlphaFoldDB" id="D1AIG4"/>
<dbReference type="KEGG" id="str:Sterm_1690"/>
<dbReference type="InterPro" id="IPR011037">
    <property type="entry name" value="Pyrv_Knase-like_insert_dom_sf"/>
</dbReference>
<evidence type="ECO:0000313" key="2">
    <source>
        <dbReference type="EMBL" id="ACZ08548.1"/>
    </source>
</evidence>
<dbReference type="PANTHER" id="PTHR36930:SF1">
    <property type="entry name" value="MOSC DOMAIN-CONTAINING PROTEIN"/>
    <property type="match status" value="1"/>
</dbReference>
<dbReference type="Pfam" id="PF03473">
    <property type="entry name" value="MOSC"/>
    <property type="match status" value="1"/>
</dbReference>
<evidence type="ECO:0000259" key="1">
    <source>
        <dbReference type="PROSITE" id="PS51340"/>
    </source>
</evidence>
<dbReference type="Proteomes" id="UP000000845">
    <property type="component" value="Chromosome"/>
</dbReference>
<dbReference type="PROSITE" id="PS51340">
    <property type="entry name" value="MOSC"/>
    <property type="match status" value="1"/>
</dbReference>
<dbReference type="GO" id="GO:0030170">
    <property type="term" value="F:pyridoxal phosphate binding"/>
    <property type="evidence" value="ECO:0007669"/>
    <property type="project" value="InterPro"/>
</dbReference>
<dbReference type="PANTHER" id="PTHR36930">
    <property type="entry name" value="METAL-SULFUR CLUSTER BIOSYNTHESIS PROTEINS YUAD-RELATED"/>
    <property type="match status" value="1"/>
</dbReference>
<keyword evidence="3" id="KW-1185">Reference proteome</keyword>
<dbReference type="eggNOG" id="COG2258">
    <property type="taxonomic scope" value="Bacteria"/>
</dbReference>
<dbReference type="SUPFAM" id="SSF50800">
    <property type="entry name" value="PK beta-barrel domain-like"/>
    <property type="match status" value="1"/>
</dbReference>
<evidence type="ECO:0000313" key="3">
    <source>
        <dbReference type="Proteomes" id="UP000000845"/>
    </source>
</evidence>
<dbReference type="InterPro" id="IPR052716">
    <property type="entry name" value="MOSC_domain"/>
</dbReference>
<dbReference type="InterPro" id="IPR005302">
    <property type="entry name" value="MoCF_Sase_C"/>
</dbReference>
<organism evidence="2 3">
    <name type="scientific">Sebaldella termitidis (strain ATCC 33386 / NCTC 11300)</name>
    <dbReference type="NCBI Taxonomy" id="526218"/>
    <lineage>
        <taxon>Bacteria</taxon>
        <taxon>Fusobacteriati</taxon>
        <taxon>Fusobacteriota</taxon>
        <taxon>Fusobacteriia</taxon>
        <taxon>Fusobacteriales</taxon>
        <taxon>Leptotrichiaceae</taxon>
        <taxon>Sebaldella</taxon>
    </lineage>
</organism>
<sequence length="143" mass="15911">MGRIVAICMSTKKGIQKKEIEETNLIEKFGLEGDAHGGDWHRQVSLLSYESIENFKDKGAEVDFGSFGENLIVQGIDFSSLSIGKRVAGENFELEVTQIGKECHTRCSIYTKMGDCIMPREGVFAVVIKGGHIKKNDKIEIKE</sequence>
<dbReference type="GO" id="GO:0003824">
    <property type="term" value="F:catalytic activity"/>
    <property type="evidence" value="ECO:0007669"/>
    <property type="project" value="InterPro"/>
</dbReference>
<dbReference type="HOGENOM" id="CLU_122785_1_0_0"/>